<keyword evidence="3" id="KW-0378">Hydrolase</keyword>
<name>A0ABT7TA63_9MICO</name>
<dbReference type="InterPro" id="IPR029058">
    <property type="entry name" value="AB_hydrolase_fold"/>
</dbReference>
<feature type="domain" description="DUF1023" evidence="2">
    <location>
        <begin position="348"/>
        <end position="517"/>
    </location>
</feature>
<dbReference type="InterPro" id="IPR010427">
    <property type="entry name" value="DUF1023"/>
</dbReference>
<dbReference type="Proteomes" id="UP001237823">
    <property type="component" value="Unassembled WGS sequence"/>
</dbReference>
<organism evidence="3 4">
    <name type="scientific">Curtobacterium citri</name>
    <dbReference type="NCBI Taxonomy" id="3055139"/>
    <lineage>
        <taxon>Bacteria</taxon>
        <taxon>Bacillati</taxon>
        <taxon>Actinomycetota</taxon>
        <taxon>Actinomycetes</taxon>
        <taxon>Micrococcales</taxon>
        <taxon>Microbacteriaceae</taxon>
        <taxon>Curtobacterium</taxon>
    </lineage>
</organism>
<dbReference type="GO" id="GO:0016787">
    <property type="term" value="F:hydrolase activity"/>
    <property type="evidence" value="ECO:0007669"/>
    <property type="project" value="UniProtKB-KW"/>
</dbReference>
<dbReference type="RefSeq" id="WP_289459808.1">
    <property type="nucleotide sequence ID" value="NZ_JAUCML010000012.1"/>
</dbReference>
<feature type="region of interest" description="Disordered" evidence="1">
    <location>
        <begin position="1"/>
        <end position="20"/>
    </location>
</feature>
<sequence length="633" mass="65791">MTPALIDESALPHVRPTPGAVSDGAVGLRSATEAVRSAARAAAAAWAGIGSVLSAHGATDALPRAMDDAGATADGLASAGGAVAAALEAFADEVSTVRRRRRALLADVEELRARVAASDSDDVVPDEYRADNDDLLGRARRLHTRWDQAQEDLSRAVRTQVGGGSLLLPGPDGGTFAPPLLMVDLAGVAQGFDDALRLPMLAELAADGPGALEHWAAEHPDDARRLLDEPPAVRSVRRWWSALDGDERTALVTGLSAVIGNLDGVRYADRGRANRHTLEVELPEAQAAREVFLARFRAGEPLLASEVDEYERVLERARALEALDRTLAASTAAIPRSIVALTLGDPPLAAVAVGDMDTASNITVDVPGMGNSVADSMEAWTEGAANLRGEQRTAAALLGADRDVATVAWMGYDTPDMPPSTEVLGSAKAVDGAARLRGFIDGASRTRGWAGGAHVSVVAHSYGTTTATLAVARAPVANLTLLASAGIDARVPDVHAVDVPPDHVWASQSKLDTVANVGRGLVQLPGPGAGGDQPLDTGNPFTTNRRTVGVLPSSHRLNPGDPSWGARTFSSNDEVVGGRRYPGSSGHSATPAAEDALRGEHGEDVGYLDRGTSSLRNTSYTSLGYTPSGRKIP</sequence>
<evidence type="ECO:0000256" key="1">
    <source>
        <dbReference type="SAM" id="MobiDB-lite"/>
    </source>
</evidence>
<feature type="compositionally biased region" description="Basic and acidic residues" evidence="1">
    <location>
        <begin position="595"/>
        <end position="604"/>
    </location>
</feature>
<protein>
    <submittedName>
        <fullName evidence="3">Alpha/beta hydrolase</fullName>
    </submittedName>
</protein>
<evidence type="ECO:0000259" key="2">
    <source>
        <dbReference type="Pfam" id="PF06259"/>
    </source>
</evidence>
<proteinExistence type="predicted"/>
<reference evidence="3 4" key="1">
    <citation type="submission" date="2023-06" db="EMBL/GenBank/DDBJ databases">
        <authorList>
            <person name="Feng G."/>
            <person name="Li J."/>
            <person name="Zhu H."/>
        </authorList>
    </citation>
    <scope>NUCLEOTIDE SEQUENCE [LARGE SCALE GENOMIC DNA]</scope>
    <source>
        <strain evidence="3 4">RHCKG23</strain>
    </source>
</reference>
<feature type="region of interest" description="Disordered" evidence="1">
    <location>
        <begin position="553"/>
        <end position="633"/>
    </location>
</feature>
<keyword evidence="4" id="KW-1185">Reference proteome</keyword>
<dbReference type="SUPFAM" id="SSF53474">
    <property type="entry name" value="alpha/beta-Hydrolases"/>
    <property type="match status" value="1"/>
</dbReference>
<evidence type="ECO:0000313" key="4">
    <source>
        <dbReference type="Proteomes" id="UP001237823"/>
    </source>
</evidence>
<accession>A0ABT7TA63</accession>
<dbReference type="EMBL" id="JAUCML010000012">
    <property type="protein sequence ID" value="MDM7886460.1"/>
    <property type="molecule type" value="Genomic_DNA"/>
</dbReference>
<dbReference type="Pfam" id="PF06259">
    <property type="entry name" value="Abhydrolase_8"/>
    <property type="match status" value="1"/>
</dbReference>
<feature type="compositionally biased region" description="Polar residues" evidence="1">
    <location>
        <begin position="611"/>
        <end position="625"/>
    </location>
</feature>
<evidence type="ECO:0000313" key="3">
    <source>
        <dbReference type="EMBL" id="MDM7886460.1"/>
    </source>
</evidence>
<comment type="caution">
    <text evidence="3">The sequence shown here is derived from an EMBL/GenBank/DDBJ whole genome shotgun (WGS) entry which is preliminary data.</text>
</comment>
<gene>
    <name evidence="3" type="ORF">QUG92_15225</name>
</gene>